<dbReference type="AlphaFoldDB" id="A0A024FV46"/>
<dbReference type="EMBL" id="CAIX01000513">
    <property type="protein sequence ID" value="CCI11023.1"/>
    <property type="molecule type" value="Genomic_DNA"/>
</dbReference>
<dbReference type="Gene3D" id="2.40.70.10">
    <property type="entry name" value="Acid Proteases"/>
    <property type="match status" value="1"/>
</dbReference>
<dbReference type="InterPro" id="IPR021109">
    <property type="entry name" value="Peptidase_aspartic_dom_sf"/>
</dbReference>
<evidence type="ECO:0000313" key="2">
    <source>
        <dbReference type="Proteomes" id="UP000053237"/>
    </source>
</evidence>
<keyword evidence="2" id="KW-1185">Reference proteome</keyword>
<accession>A0A024FV46</accession>
<sequence>MRVLAFQLYALQLFSKAQLSYTIDIFQLETFENSVVSLCAHNIGPGSWDIPYSYTLDGNKNYGTLNIAGLSDRNTGKLLAKSNDASSTDSSCCCFGFPRKRSGNEDLLQGKQGSEYGKEHLVQPLVLSETVMIKIIEKETEKHGLSPNDVLLTYQWSEKDGPQLHIKPQTLTFTEYTLSFENGMPGLILAKIRFDASLSRDELMMNEVQNLYFDFGKLATTVPEIMYNVITRRLKNKGGIDIVDTERMTFNCPKNKADLKSLMPSITFQFKSNLLLRSYILSSEEYIQEYIQEVTEQRVGNEVHKNLCYLTLVPHNKPDWIIGATFAKQLSPKIRWRPGRRLGKLQVIF</sequence>
<dbReference type="Proteomes" id="UP000053237">
    <property type="component" value="Unassembled WGS sequence"/>
</dbReference>
<evidence type="ECO:0008006" key="3">
    <source>
        <dbReference type="Google" id="ProtNLM"/>
    </source>
</evidence>
<reference evidence="1 2" key="1">
    <citation type="submission" date="2012-05" db="EMBL/GenBank/DDBJ databases">
        <title>Recombination and specialization in a pathogen metapopulation.</title>
        <authorList>
            <person name="Gardiner A."/>
            <person name="Kemen E."/>
            <person name="Schultz-Larsen T."/>
            <person name="MacLean D."/>
            <person name="Van Oosterhout C."/>
            <person name="Jones J.D.G."/>
        </authorList>
    </citation>
    <scope>NUCLEOTIDE SEQUENCE [LARGE SCALE GENOMIC DNA]</scope>
    <source>
        <strain evidence="1 2">Ac Nc2</strain>
    </source>
</reference>
<gene>
    <name evidence="1" type="ORF">BN9_122350</name>
</gene>
<dbReference type="InParanoid" id="A0A024FV46"/>
<proteinExistence type="predicted"/>
<organism evidence="1 2">
    <name type="scientific">Albugo candida</name>
    <dbReference type="NCBI Taxonomy" id="65357"/>
    <lineage>
        <taxon>Eukaryota</taxon>
        <taxon>Sar</taxon>
        <taxon>Stramenopiles</taxon>
        <taxon>Oomycota</taxon>
        <taxon>Peronosporomycetes</taxon>
        <taxon>Albuginales</taxon>
        <taxon>Albuginaceae</taxon>
        <taxon>Albugo</taxon>
    </lineage>
</organism>
<name>A0A024FV46_9STRA</name>
<evidence type="ECO:0000313" key="1">
    <source>
        <dbReference type="EMBL" id="CCI11023.1"/>
    </source>
</evidence>
<protein>
    <recommendedName>
        <fullName evidence="3">Peptidase A1 domain-containing protein</fullName>
    </recommendedName>
</protein>
<comment type="caution">
    <text evidence="1">The sequence shown here is derived from an EMBL/GenBank/DDBJ whole genome shotgun (WGS) entry which is preliminary data.</text>
</comment>
<dbReference type="SUPFAM" id="SSF50630">
    <property type="entry name" value="Acid proteases"/>
    <property type="match status" value="1"/>
</dbReference>